<dbReference type="PANTHER" id="PTHR30134:SF2">
    <property type="entry name" value="HYDROGENASE MATURATION FACTOR HYPB"/>
    <property type="match status" value="1"/>
</dbReference>
<evidence type="ECO:0000256" key="4">
    <source>
        <dbReference type="ARBA" id="ARBA00022741"/>
    </source>
</evidence>
<dbReference type="PANTHER" id="PTHR30134">
    <property type="entry name" value="HYDROGENASE PROTEIN ASSEMBLY PROTEIN, NICKEL CHAPERONE"/>
    <property type="match status" value="1"/>
</dbReference>
<dbReference type="InterPro" id="IPR027417">
    <property type="entry name" value="P-loop_NTPase"/>
</dbReference>
<evidence type="ECO:0000256" key="5">
    <source>
        <dbReference type="ARBA" id="ARBA00022801"/>
    </source>
</evidence>
<dbReference type="AlphaFoldDB" id="Q3AT68"/>
<dbReference type="Pfam" id="PF02492">
    <property type="entry name" value="cobW"/>
    <property type="match status" value="1"/>
</dbReference>
<evidence type="ECO:0000313" key="10">
    <source>
        <dbReference type="EMBL" id="ABB27807.1"/>
    </source>
</evidence>
<keyword evidence="3" id="KW-0479">Metal-binding</keyword>
<reference evidence="10" key="1">
    <citation type="submission" date="2005-08" db="EMBL/GenBank/DDBJ databases">
        <title>Complete sequence of Chlorobium chlorochromatii CaD3.</title>
        <authorList>
            <person name="Copeland A."/>
            <person name="Lucas S."/>
            <person name="Lapidus A."/>
            <person name="Barry K."/>
            <person name="Detter J.C."/>
            <person name="Glavina T."/>
            <person name="Hammon N."/>
            <person name="Israni S."/>
            <person name="Pitluck S."/>
            <person name="Bryant D."/>
            <person name="Schmutz J."/>
            <person name="Larimer F."/>
            <person name="Land M."/>
            <person name="Kyrpides N."/>
            <person name="Ivanova N."/>
            <person name="Richardson P."/>
        </authorList>
    </citation>
    <scope>NUCLEOTIDE SEQUENCE [LARGE SCALE GENOMIC DNA]</scope>
    <source>
        <strain evidence="10">CaD3</strain>
    </source>
</reference>
<evidence type="ECO:0000256" key="7">
    <source>
        <dbReference type="ARBA" id="ARBA00023134"/>
    </source>
</evidence>
<keyword evidence="4" id="KW-0547">Nucleotide-binding</keyword>
<keyword evidence="5" id="KW-0378">Hydrolase</keyword>
<evidence type="ECO:0000256" key="1">
    <source>
        <dbReference type="ARBA" id="ARBA00006211"/>
    </source>
</evidence>
<dbReference type="CDD" id="cd05390">
    <property type="entry name" value="HypB"/>
    <property type="match status" value="1"/>
</dbReference>
<evidence type="ECO:0000256" key="2">
    <source>
        <dbReference type="ARBA" id="ARBA00022596"/>
    </source>
</evidence>
<evidence type="ECO:0000256" key="8">
    <source>
        <dbReference type="SAM" id="MobiDB-lite"/>
    </source>
</evidence>
<feature type="domain" description="CobW/HypB/UreG nucleotide-binding" evidence="9">
    <location>
        <begin position="92"/>
        <end position="251"/>
    </location>
</feature>
<dbReference type="GO" id="GO:0016151">
    <property type="term" value="F:nickel cation binding"/>
    <property type="evidence" value="ECO:0007669"/>
    <property type="project" value="InterPro"/>
</dbReference>
<evidence type="ECO:0000256" key="6">
    <source>
        <dbReference type="ARBA" id="ARBA00022833"/>
    </source>
</evidence>
<comment type="similarity">
    <text evidence="1">Belongs to the SIMIBI class G3E GTPase family. HypB/HupM subfamily.</text>
</comment>
<dbReference type="SUPFAM" id="SSF52540">
    <property type="entry name" value="P-loop containing nucleoside triphosphate hydrolases"/>
    <property type="match status" value="1"/>
</dbReference>
<sequence length="275" mass="30660">MCDSCGCSGDGGMVIRKPSQAEEHHHEHAHHSHHHADHHHSHEHGEEHSHSHSHEHSHARKVVVEQDVLLKNNLLAERNRGYFDARSIYAINLLSSPGSGKTSLLERLIPALQQHFPVAVIEGDQQTTNDADRLHALGISAIQINTGSGCHLDADMVNRAIKQLELKDHSLLCIENVGNLVCPAMFDLGEALKIVVISVTEGEDKPLKYPAMFHAADVCIVNKIDLLPYVDFNVERCKEYAMQVNHHLQWFEVSAKSGDGLAALQEWLEHQVVLH</sequence>
<dbReference type="Gene3D" id="3.40.50.300">
    <property type="entry name" value="P-loop containing nucleotide triphosphate hydrolases"/>
    <property type="match status" value="1"/>
</dbReference>
<dbReference type="GO" id="GO:0005525">
    <property type="term" value="F:GTP binding"/>
    <property type="evidence" value="ECO:0007669"/>
    <property type="project" value="UniProtKB-KW"/>
</dbReference>
<dbReference type="InterPro" id="IPR004392">
    <property type="entry name" value="Hyd_mat_HypB"/>
</dbReference>
<evidence type="ECO:0000256" key="3">
    <source>
        <dbReference type="ARBA" id="ARBA00022723"/>
    </source>
</evidence>
<dbReference type="GO" id="GO:0003924">
    <property type="term" value="F:GTPase activity"/>
    <property type="evidence" value="ECO:0007669"/>
    <property type="project" value="InterPro"/>
</dbReference>
<keyword evidence="7" id="KW-0342">GTP-binding</keyword>
<keyword evidence="2" id="KW-0533">Nickel</keyword>
<evidence type="ECO:0000259" key="9">
    <source>
        <dbReference type="Pfam" id="PF02492"/>
    </source>
</evidence>
<dbReference type="EMBL" id="CP000108">
    <property type="protein sequence ID" value="ABB27807.1"/>
    <property type="molecule type" value="Genomic_DNA"/>
</dbReference>
<feature type="compositionally biased region" description="Basic residues" evidence="8">
    <location>
        <begin position="27"/>
        <end position="42"/>
    </location>
</feature>
<accession>Q3AT68</accession>
<name>Q3AT68_CHLCH</name>
<organism evidence="10">
    <name type="scientific">Chlorobium chlorochromatii (strain CaD3)</name>
    <dbReference type="NCBI Taxonomy" id="340177"/>
    <lineage>
        <taxon>Bacteria</taxon>
        <taxon>Pseudomonadati</taxon>
        <taxon>Chlorobiota</taxon>
        <taxon>Chlorobiia</taxon>
        <taxon>Chlorobiales</taxon>
        <taxon>Chlorobiaceae</taxon>
        <taxon>Chlorobium/Pelodictyon group</taxon>
        <taxon>Chlorobium</taxon>
    </lineage>
</organism>
<gene>
    <name evidence="10" type="ordered locus">Cag_0534</name>
</gene>
<feature type="region of interest" description="Disordered" evidence="8">
    <location>
        <begin position="19"/>
        <end position="59"/>
    </location>
</feature>
<dbReference type="OrthoDB" id="9802035at2"/>
<dbReference type="STRING" id="340177.Cag_0534"/>
<dbReference type="NCBIfam" id="TIGR00073">
    <property type="entry name" value="hypB"/>
    <property type="match status" value="1"/>
</dbReference>
<dbReference type="eggNOG" id="COG0378">
    <property type="taxonomic scope" value="Bacteria"/>
</dbReference>
<dbReference type="InterPro" id="IPR003495">
    <property type="entry name" value="CobW/HypB/UreG_nucleotide-bd"/>
</dbReference>
<proteinExistence type="inferred from homology"/>
<feature type="compositionally biased region" description="Basic and acidic residues" evidence="8">
    <location>
        <begin position="43"/>
        <end position="56"/>
    </location>
</feature>
<dbReference type="GO" id="GO:0008270">
    <property type="term" value="F:zinc ion binding"/>
    <property type="evidence" value="ECO:0007669"/>
    <property type="project" value="TreeGrafter"/>
</dbReference>
<dbReference type="HOGENOM" id="CLU_056148_0_0_10"/>
<dbReference type="GO" id="GO:0051604">
    <property type="term" value="P:protein maturation"/>
    <property type="evidence" value="ECO:0007669"/>
    <property type="project" value="InterPro"/>
</dbReference>
<dbReference type="KEGG" id="cch:Cag_0534"/>
<keyword evidence="6" id="KW-0862">Zinc</keyword>
<protein>
    <submittedName>
        <fullName evidence="10">Hydrogenase accessory protein HypB</fullName>
    </submittedName>
</protein>